<dbReference type="InterPro" id="IPR043148">
    <property type="entry name" value="TagF_C"/>
</dbReference>
<comment type="similarity">
    <text evidence="2">Belongs to the CDP-glycerol glycerophosphotransferase family.</text>
</comment>
<dbReference type="AlphaFoldDB" id="A0A268NTD5"/>
<keyword evidence="6" id="KW-0472">Membrane</keyword>
<keyword evidence="4 7" id="KW-0808">Transferase</keyword>
<accession>A0A268NTD5</accession>
<dbReference type="GO" id="GO:0019350">
    <property type="term" value="P:teichoic acid biosynthetic process"/>
    <property type="evidence" value="ECO:0007669"/>
    <property type="project" value="UniProtKB-KW"/>
</dbReference>
<dbReference type="InterPro" id="IPR043149">
    <property type="entry name" value="TagF_N"/>
</dbReference>
<evidence type="ECO:0000256" key="3">
    <source>
        <dbReference type="ARBA" id="ARBA00022475"/>
    </source>
</evidence>
<dbReference type="PANTHER" id="PTHR37316">
    <property type="entry name" value="TEICHOIC ACID GLYCEROL-PHOSPHATE PRIMASE"/>
    <property type="match status" value="1"/>
</dbReference>
<evidence type="ECO:0000256" key="2">
    <source>
        <dbReference type="ARBA" id="ARBA00010488"/>
    </source>
</evidence>
<sequence length="401" mass="47908">MIKRMKNLKIIRLMTMILFKIASYLPVKKQRIVFESFSGKQYSCNPRAIYEYMVKIKADYEMIWSINPNQTRFFEMQGIPYVRRFSLRWFFCVARAKYWITNSRMPNWISKPSHTIYIQTWHGTPLKRLVADMPNVKMPGITKEEYVKNFQEESSQWDYLISPNSYSSKIFRRAFGFDKQLLETGYPRNDVLIKWNNNEKIRELKEKFQLPLNKKILLYAPTWRDHHHNGPGSYVFDLKLDLKEMKERLGDEYFLLLRLHSFISESLDTKAYNSFVKDVSSHYDINELYLVSDMLITDYSSVFFDYGNLKRPILFFVYDIEEYRDDVRGFYFSLEDEAPGPLVKTTDSLIQAVQLMDSEGIKPFKKTYDQFYNRFCLLEDGEASKRVVEEILLIQRGEKNE</sequence>
<evidence type="ECO:0000256" key="4">
    <source>
        <dbReference type="ARBA" id="ARBA00022679"/>
    </source>
</evidence>
<comment type="caution">
    <text evidence="7">The sequence shown here is derived from an EMBL/GenBank/DDBJ whole genome shotgun (WGS) entry which is preliminary data.</text>
</comment>
<keyword evidence="5" id="KW-0777">Teichoic acid biosynthesis</keyword>
<keyword evidence="3" id="KW-1003">Cell membrane</keyword>
<dbReference type="PANTHER" id="PTHR37316:SF3">
    <property type="entry name" value="TEICHOIC ACID GLYCEROL-PHOSPHATE TRANSFERASE"/>
    <property type="match status" value="1"/>
</dbReference>
<dbReference type="InterPro" id="IPR007554">
    <property type="entry name" value="Glycerophosphate_synth"/>
</dbReference>
<dbReference type="Gene3D" id="3.40.50.12580">
    <property type="match status" value="1"/>
</dbReference>
<evidence type="ECO:0000256" key="6">
    <source>
        <dbReference type="ARBA" id="ARBA00023136"/>
    </source>
</evidence>
<gene>
    <name evidence="7" type="ORF">CHH72_21550</name>
</gene>
<dbReference type="GO" id="GO:0005886">
    <property type="term" value="C:plasma membrane"/>
    <property type="evidence" value="ECO:0007669"/>
    <property type="project" value="UniProtKB-SubCell"/>
</dbReference>
<dbReference type="GO" id="GO:0047355">
    <property type="term" value="F:CDP-glycerol glycerophosphotransferase activity"/>
    <property type="evidence" value="ECO:0007669"/>
    <property type="project" value="InterPro"/>
</dbReference>
<dbReference type="EMBL" id="NPCC01000047">
    <property type="protein sequence ID" value="PAE86773.1"/>
    <property type="molecule type" value="Genomic_DNA"/>
</dbReference>
<dbReference type="InterPro" id="IPR051612">
    <property type="entry name" value="Teichoic_Acid_Biosynth"/>
</dbReference>
<evidence type="ECO:0000313" key="7">
    <source>
        <dbReference type="EMBL" id="PAE86773.1"/>
    </source>
</evidence>
<proteinExistence type="inferred from homology"/>
<evidence type="ECO:0000256" key="5">
    <source>
        <dbReference type="ARBA" id="ARBA00022944"/>
    </source>
</evidence>
<dbReference type="SUPFAM" id="SSF53756">
    <property type="entry name" value="UDP-Glycosyltransferase/glycogen phosphorylase"/>
    <property type="match status" value="1"/>
</dbReference>
<dbReference type="RefSeq" id="WP_095327397.1">
    <property type="nucleotide sequence ID" value="NZ_JAUPFF010000009.1"/>
</dbReference>
<comment type="subcellular location">
    <subcellularLocation>
        <location evidence="1">Cell membrane</location>
        <topology evidence="1">Peripheral membrane protein</topology>
    </subcellularLocation>
</comment>
<evidence type="ECO:0000313" key="8">
    <source>
        <dbReference type="Proteomes" id="UP000216207"/>
    </source>
</evidence>
<evidence type="ECO:0000256" key="1">
    <source>
        <dbReference type="ARBA" id="ARBA00004202"/>
    </source>
</evidence>
<dbReference type="Pfam" id="PF04464">
    <property type="entry name" value="Glyphos_transf"/>
    <property type="match status" value="1"/>
</dbReference>
<organism evidence="7 8">
    <name type="scientific">Shouchella clausii</name>
    <name type="common">Alkalihalobacillus clausii</name>
    <dbReference type="NCBI Taxonomy" id="79880"/>
    <lineage>
        <taxon>Bacteria</taxon>
        <taxon>Bacillati</taxon>
        <taxon>Bacillota</taxon>
        <taxon>Bacilli</taxon>
        <taxon>Bacillales</taxon>
        <taxon>Bacillaceae</taxon>
        <taxon>Shouchella</taxon>
    </lineage>
</organism>
<dbReference type="Gene3D" id="3.40.50.11820">
    <property type="match status" value="1"/>
</dbReference>
<protein>
    <submittedName>
        <fullName evidence="7">CDP-glycerol--glycerophosphate glycerophosphotransferase</fullName>
    </submittedName>
</protein>
<name>A0A268NTD5_SHOCL</name>
<dbReference type="Proteomes" id="UP000216207">
    <property type="component" value="Unassembled WGS sequence"/>
</dbReference>
<reference evidence="7 8" key="1">
    <citation type="submission" date="2017-07" db="EMBL/GenBank/DDBJ databases">
        <title>Isolation and whole genome analysis of endospore-forming bacteria from heroin.</title>
        <authorList>
            <person name="Kalinowski J."/>
            <person name="Ahrens B."/>
            <person name="Al-Dilaimi A."/>
            <person name="Winkler A."/>
            <person name="Wibberg D."/>
            <person name="Schleenbecker U."/>
            <person name="Ruckert C."/>
            <person name="Wolfel R."/>
            <person name="Grass G."/>
        </authorList>
    </citation>
    <scope>NUCLEOTIDE SEQUENCE [LARGE SCALE GENOMIC DNA]</scope>
    <source>
        <strain evidence="7 8">7539</strain>
    </source>
</reference>